<reference evidence="4" key="1">
    <citation type="journal article" date="2014" name="Front. Microbiol.">
        <title>High frequency of phylogenetically diverse reductive dehalogenase-homologous genes in deep subseafloor sedimentary metagenomes.</title>
        <authorList>
            <person name="Kawai M."/>
            <person name="Futagami T."/>
            <person name="Toyoda A."/>
            <person name="Takaki Y."/>
            <person name="Nishi S."/>
            <person name="Hori S."/>
            <person name="Arai W."/>
            <person name="Tsubouchi T."/>
            <person name="Morono Y."/>
            <person name="Uchiyama I."/>
            <person name="Ito T."/>
            <person name="Fujiyama A."/>
            <person name="Inagaki F."/>
            <person name="Takami H."/>
        </authorList>
    </citation>
    <scope>NUCLEOTIDE SEQUENCE</scope>
    <source>
        <strain evidence="4">Expedition CK06-06</strain>
    </source>
</reference>
<keyword evidence="2" id="KW-0560">Oxidoreductase</keyword>
<proteinExistence type="inferred from homology"/>
<dbReference type="EMBL" id="BARS01038756">
    <property type="protein sequence ID" value="GAG14029.1"/>
    <property type="molecule type" value="Genomic_DNA"/>
</dbReference>
<evidence type="ECO:0000259" key="3">
    <source>
        <dbReference type="Pfam" id="PF00881"/>
    </source>
</evidence>
<dbReference type="InterPro" id="IPR029479">
    <property type="entry name" value="Nitroreductase"/>
</dbReference>
<dbReference type="InterPro" id="IPR000415">
    <property type="entry name" value="Nitroreductase-like"/>
</dbReference>
<protein>
    <recommendedName>
        <fullName evidence="3">Nitroreductase domain-containing protein</fullName>
    </recommendedName>
</protein>
<comment type="similarity">
    <text evidence="1">Belongs to the nitroreductase family.</text>
</comment>
<evidence type="ECO:0000313" key="4">
    <source>
        <dbReference type="EMBL" id="GAG14029.1"/>
    </source>
</evidence>
<evidence type="ECO:0000256" key="2">
    <source>
        <dbReference type="ARBA" id="ARBA00023002"/>
    </source>
</evidence>
<evidence type="ECO:0000256" key="1">
    <source>
        <dbReference type="ARBA" id="ARBA00007118"/>
    </source>
</evidence>
<dbReference type="AlphaFoldDB" id="X0V795"/>
<dbReference type="Pfam" id="PF00881">
    <property type="entry name" value="Nitroreductase"/>
    <property type="match status" value="2"/>
</dbReference>
<dbReference type="PANTHER" id="PTHR43673">
    <property type="entry name" value="NAD(P)H NITROREDUCTASE YDGI-RELATED"/>
    <property type="match status" value="1"/>
</dbReference>
<dbReference type="Gene3D" id="3.40.109.10">
    <property type="entry name" value="NADH Oxidase"/>
    <property type="match status" value="1"/>
</dbReference>
<accession>X0V795</accession>
<name>X0V795_9ZZZZ</name>
<comment type="caution">
    <text evidence="4">The sequence shown here is derived from an EMBL/GenBank/DDBJ whole genome shotgun (WGS) entry which is preliminary data.</text>
</comment>
<dbReference type="PANTHER" id="PTHR43673:SF10">
    <property type="entry name" value="NADH DEHYDROGENASE_NAD(P)H NITROREDUCTASE XCC3605-RELATED"/>
    <property type="match status" value="1"/>
</dbReference>
<feature type="domain" description="Nitroreductase" evidence="3">
    <location>
        <begin position="64"/>
        <end position="147"/>
    </location>
</feature>
<dbReference type="GO" id="GO:0016491">
    <property type="term" value="F:oxidoreductase activity"/>
    <property type="evidence" value="ECO:0007669"/>
    <property type="project" value="UniProtKB-KW"/>
</dbReference>
<sequence>MDVLETIEKRRSVRVYEDKPIPEEKLRKILEAARLAPSARNCQDYQLVVVKNEKMRKKIASEATSESFIGAAPVIVVAVALDPEYIMPGGIPAHPVDLAIAVDHMTLVAVEEGLGSCWIGAFKQGRIKEILGIPDRYRVVVLLSLGYPAESPKRKLRKPLKEIISYDCFFK</sequence>
<gene>
    <name evidence="4" type="ORF">S01H1_59261</name>
</gene>
<feature type="domain" description="Nitroreductase" evidence="3">
    <location>
        <begin position="7"/>
        <end position="63"/>
    </location>
</feature>
<organism evidence="4">
    <name type="scientific">marine sediment metagenome</name>
    <dbReference type="NCBI Taxonomy" id="412755"/>
    <lineage>
        <taxon>unclassified sequences</taxon>
        <taxon>metagenomes</taxon>
        <taxon>ecological metagenomes</taxon>
    </lineage>
</organism>
<dbReference type="SUPFAM" id="SSF55469">
    <property type="entry name" value="FMN-dependent nitroreductase-like"/>
    <property type="match status" value="1"/>
</dbReference>